<evidence type="ECO:0000313" key="1">
    <source>
        <dbReference type="EMBL" id="CEA02925.1"/>
    </source>
</evidence>
<dbReference type="EMBL" id="CCSE01000001">
    <property type="protein sequence ID" value="CEA02925.1"/>
    <property type="molecule type" value="Genomic_DNA"/>
</dbReference>
<dbReference type="RefSeq" id="WP_035810614.1">
    <property type="nucleotide sequence ID" value="NZ_CCSE01000001.1"/>
</dbReference>
<keyword evidence="2" id="KW-1185">Reference proteome</keyword>
<protein>
    <submittedName>
        <fullName evidence="1">Uncharacterized protein</fullName>
    </submittedName>
</protein>
<dbReference type="OrthoDB" id="9801392at2"/>
<evidence type="ECO:0000313" key="2">
    <source>
        <dbReference type="Proteomes" id="UP000044136"/>
    </source>
</evidence>
<sequence>MDLQTFYKTYLTYVHLDKVGESLSQLEKIIEDKIEEAGSDDYLTLLGDSLKMEEIELIKRYSNALTGDNIITMPFNPEENPFLIYNHHLLYIGDGMAVMHEEVIDGILRNFGSTIHLAPLPDGISVSNVMLNNAEYTTTVNLLDYPIIEFYDLLLTEDHMNLVAQNLDLDLEEYKTRPQIINAISKRLVHKSYIEEKLKLFEDDELARFKEKLGRGEVLFTEEEGNWDTFLATGIIMPYLPNAAILPLVLFHFFREEIFN</sequence>
<dbReference type="HOGENOM" id="CLU_1068650_0_0_9"/>
<accession>A0A078M9G4</accession>
<reference evidence="1 2" key="1">
    <citation type="submission" date="2014-07" db="EMBL/GenBank/DDBJ databases">
        <authorList>
            <person name="Urmite Genomes Urmite Genomes"/>
        </authorList>
    </citation>
    <scope>NUCLEOTIDE SEQUENCE [LARGE SCALE GENOMIC DNA]</scope>
    <source>
        <strain evidence="1 2">13MG44_air</strain>
    </source>
</reference>
<dbReference type="STRING" id="1461582.BN1048_01909"/>
<organism evidence="1 2">
    <name type="scientific">Jeotgalicoccus saudimassiliensis</name>
    <dbReference type="NCBI Taxonomy" id="1461582"/>
    <lineage>
        <taxon>Bacteria</taxon>
        <taxon>Bacillati</taxon>
        <taxon>Bacillota</taxon>
        <taxon>Bacilli</taxon>
        <taxon>Bacillales</taxon>
        <taxon>Staphylococcaceae</taxon>
        <taxon>Jeotgalicoccus</taxon>
    </lineage>
</organism>
<dbReference type="AlphaFoldDB" id="A0A078M9G4"/>
<dbReference type="Proteomes" id="UP000044136">
    <property type="component" value="Unassembled WGS sequence"/>
</dbReference>
<dbReference type="eggNOG" id="ENOG5033TRF">
    <property type="taxonomic scope" value="Bacteria"/>
</dbReference>
<proteinExistence type="predicted"/>
<name>A0A078M9G4_9STAP</name>
<gene>
    <name evidence="1" type="ORF">BN1048_01909</name>
</gene>